<dbReference type="Proteomes" id="UP001230649">
    <property type="component" value="Unassembled WGS sequence"/>
</dbReference>
<keyword evidence="2" id="KW-1185">Reference proteome</keyword>
<name>A0ACC2X1K5_9TREE</name>
<proteinExistence type="predicted"/>
<gene>
    <name evidence="1" type="ORF">QFC20_000384</name>
</gene>
<sequence>MPTKVLSPSHQKVQPRNGRSYLLPLNLPAQPTNEDLNALEQYLSRISGSTETLHQGLAKAYLPTVLQNTNQTQTAPHNPVEQASHPAFAGFDFIERFRRLAHGQAPEKDQGRLDKVEGQPRFGTPFPLGGPIPDHQSLSRIPLASALPPFTPHPQTHHRQPSATRESDRHSIAPSQSLSQAALQRQQLAKQLGQPLIPEISEKLPLIPDGGRGEDTQSKKEMALLDWARGVSAGVQSADLGRGSQLGGTNVDNGAGSDSSSTTPVGGQEGRGFTVYQEDHSFEGYPRSEGRSSRSGRRQDPGYNCDPTIQDARNQTGYDTQHLYPGSYPFPPQPPSSAPRSRQSAPPTQFGWQSPVITDRMPRDDEVSMMDRMTVGGTTVGGLTTAGGVPFSSMSRMRNALENEVRNRRHLEAVQDQRPTDRADHTPGSDPDISRLRSQVRTLQAQIIAEHVSRSTLEKDVVDQTEQAREYRTELANAVRALKRAKEETRKLDEERKKGMRLYEETRERLVKYHEALKAFHEIERWMTAPPIPIEPLGSLPVAVMRHMDNAQGQAAAGTGGRNDNGGQQRRDTTQGAHSREYAERRSPEEAAQHHGPLPVFDRQSSGQGPQRAYREDALRSQADTNIQNQHRERQAADDGNPQYMTRPSPGQTASFVPVRQTPPMQSGTPHNAADAYLDRVQHDPRLQGLLEGAPARSVPMTSNTTGQVFTQPSNNNAPSHFRRHSSNLSNLDKPLPSPHQPQHRRYVSNGSQSQYAGSQMGGGRTSVRSGRHHNGLVHRNAGKQDRGVSQPDRYPPFPPQPARSILDHAVPVLSPDDQSYRIPPGYIDPRHIPLPETVSGFGTSIHPTRQAGGHSFVSQGGAANRSRLAVGLRNEDDLSMIEERDERSTGAERSPRIMARPMMGAQLLPSRGNIKAARSIQSLPSWKPKPKIVMPKRLGGPGTDIQELPTLSEDQLQALYARREIGHQEGDSAQPDGYREVDPRGLHLPRGMMAGNEDMRGGTDMGHNMNNILHTNPAMIPLPPTRPGTVYAETVERRLPPVSVIDFARAVPLPDSRPGTVLSFYDRHPLMATVEVSREAKDVWMDFG</sequence>
<reference evidence="1" key="1">
    <citation type="submission" date="2023-04" db="EMBL/GenBank/DDBJ databases">
        <title>Draft Genome sequencing of Naganishia species isolated from polar environments using Oxford Nanopore Technology.</title>
        <authorList>
            <person name="Leo P."/>
            <person name="Venkateswaran K."/>
        </authorList>
    </citation>
    <scope>NUCLEOTIDE SEQUENCE</scope>
    <source>
        <strain evidence="1">MNA-CCFEE 5262</strain>
    </source>
</reference>
<accession>A0ACC2X1K5</accession>
<organism evidence="1 2">
    <name type="scientific">Naganishia adeliensis</name>
    <dbReference type="NCBI Taxonomy" id="92952"/>
    <lineage>
        <taxon>Eukaryota</taxon>
        <taxon>Fungi</taxon>
        <taxon>Dikarya</taxon>
        <taxon>Basidiomycota</taxon>
        <taxon>Agaricomycotina</taxon>
        <taxon>Tremellomycetes</taxon>
        <taxon>Filobasidiales</taxon>
        <taxon>Filobasidiaceae</taxon>
        <taxon>Naganishia</taxon>
    </lineage>
</organism>
<dbReference type="EMBL" id="JASBWS010000002">
    <property type="protein sequence ID" value="KAJ9117239.1"/>
    <property type="molecule type" value="Genomic_DNA"/>
</dbReference>
<protein>
    <submittedName>
        <fullName evidence="1">Uncharacterized protein</fullName>
    </submittedName>
</protein>
<comment type="caution">
    <text evidence="1">The sequence shown here is derived from an EMBL/GenBank/DDBJ whole genome shotgun (WGS) entry which is preliminary data.</text>
</comment>
<evidence type="ECO:0000313" key="1">
    <source>
        <dbReference type="EMBL" id="KAJ9117239.1"/>
    </source>
</evidence>
<evidence type="ECO:0000313" key="2">
    <source>
        <dbReference type="Proteomes" id="UP001230649"/>
    </source>
</evidence>